<feature type="compositionally biased region" description="Basic and acidic residues" evidence="3">
    <location>
        <begin position="2117"/>
        <end position="2128"/>
    </location>
</feature>
<dbReference type="eggNOG" id="ENOG502QY4N">
    <property type="taxonomic scope" value="Eukaryota"/>
</dbReference>
<proteinExistence type="predicted"/>
<feature type="compositionally biased region" description="Acidic residues" evidence="3">
    <location>
        <begin position="2129"/>
        <end position="2140"/>
    </location>
</feature>
<dbReference type="STRING" id="431595.K3WCB9"/>
<feature type="compositionally biased region" description="Polar residues" evidence="3">
    <location>
        <begin position="1231"/>
        <end position="1255"/>
    </location>
</feature>
<evidence type="ECO:0000256" key="2">
    <source>
        <dbReference type="SAM" id="Coils"/>
    </source>
</evidence>
<keyword evidence="5" id="KW-1185">Reference proteome</keyword>
<sequence>MKKRSNGSSSSPSLPHDDGASLLMQALADVLREACARGIDLATSFAHFDRRPQHGAGAGLVGADEFMAAVVDLRLNAGAAPSKSWDEHDIETCIERITGGRSRAYFTQRDFVQFFAPFARERQAAGRAGDSRDPVKSHKRTRRTISIPRNSNSNQTRDDSYMDEMQSQHYSLNDAANRAQHKKKRPLVTLPNWAHNRSKRALRELENLQQRRQHHPSNPVDLFHSHDNDNDDKEDDAVDARDVDMPTLPLPAAADATGGGLLEFPVEDDPQWRTFRVDDDTSLSYAILTHDDALDESIHSSSPLWQTTSSSKSRRHFVHGDKNKEPDMPSSVTTASFRFTVFLDAFQQLETLESFFQPFLVHFPRGKILLCGFPSRTRHSTIWTSERFAQVYADLLVYLMDTTREWLVQPKIGTIGGVSQYVIAFGTGAQAALRLLALEIPLRTTKQPRLGVFLRAQRGVLLINGLVDPRDNEARHRLHHVQRVFNSSSRSETQTRIEIHEALLANLFSEHYLTQVAPSRQAAMETFFQTRRPQFAQGHNLARLRLLLHGSIKSSKDDLRDALRNLSTVVATPFALVVVHGAHNALVPASQVELLCREFPQTSTTPSLEACLGSTKEDSVESNAPQIHVVWLKSGHEVLQERSRFMHDLFRQLVLLVSPESPQIALSGPLVAKAAANETRGSVTAAPTAILQAGMKALTLRDADKAPNNTSHKPDPTEPDFSVRSIHLEAKNDVAARVNELLAQHGLKWIQQELYDRSLEGSGTTEAILQRFRHALEQEDAQARAQQAQKRRQVANVEKLEAQRREREREELEHQLREKEAQLRIQRKEHEAQKAFFAQMEAQKNAQARIALEHELMALEDVLSQKYEEKMHLEEERMDRNLAMAQQVEEIEAERLEKDREAYQVQLQRDRLEAQHVKREELKRFQKAFEQNELVSSPVEAYMLDVSPTYDHFDDVASGGHTLTKDLVHFYELKSSQKDESAEKRREYEELKQLVATKELALRNLERVIIKAKSTGMIAKAGLGTVRIVPITQDEFQALNCEQDDKRDELARLQQNVSLQTQELVWKDQLLQRLSELIKRNEGFRDEMLTKLALCHERGNEMVLSLREEGETLFEQREVNTKTGKRLALRLHALQAERQSAVARSTEYFDTRLRIEGTTQRVLRHVLIREMDVEIDDLEKKLRVVESQELHLKAQLKANDSKVNEVAARTFVVEQSLTGLQEAINAKDVKQQVTSSSNSGPNGNQHQLHANTQTDLAEHVRRKRHADRSDEEKKWITFDFRVNFAHYYKCVDPDEVEIIGKDPTYQHCSLAKTQIERLLTLPARNCLALAFLKVPEELEAHFLLRKYTFGDGEDHFARLDRDFVLASSPGSDLDHVPKSIVTRQLGNLASAIEEASGNGSSKRARSLPQFLRGNYALLDENAPPIKLLSAAQCQLHPHKSTTHTFNLPHHAGGVGVLSLMVSIVFQGHFRSVGYQNGRIAGMLYILPPSPSNSAAQAFHAPIPIGKCSYEQDIALCTPHSLGKLVIRHDPDAKPLDAAATYQIVLGAPVFTSYSIEITGKTALFASKVLKRKRSDALKKQELLPLKKGEIQSVFLTIQLSERKKRLAKTMAHDAKDVARAAELEMIRSTKAFEEDNMVSLLSQEERTRLHTTIQSAEARFTQQCFLYAKREEEAREIEQALKELTRIHADLLDECDAMEQDLVAYRTHLPELAAALVDESQGGDPRDRNAAGAKIARELNVEYIGSGARSSKVLWAELSAMKAKLPSMMTPAERLRRKYKKGQNVLNKKEREWILLDRILYPRIYDWEERLVVAGENAKMRFHGAFPKLTKDEEQLAVLSQMEVDRILKAPWNLLQRKEIQIRKIVTKFRDEHGGSNSKKQDQKKAPTTMVALLRSQQTAELTTEEREWRRYDQLLNPLYYPISNLKKLTQELRHTIPNATPTTLATPATVKGAPPPSKATLLHDVTISPLNLTREDLVTTLNTPEEELFKLPSDLLRARSLLLKYDPQLSTNLVEAARIQHGQSTKVESVEMDIDARCRLVYQELQRAIANTRNEFMDSYVLHSTLQRFPTKVLRLELEKELDRLLMSQVTEKEEFELRNFLVARGTAVTATKTAAPERKKNGHESDDPVSDSDSDEEAQITREANAQRQMKRDNKSGANTKIRGKALKQKSVQKQRREIKDALKGRTLEERRLLLEEHELGAGGCMACRTNPCVWRPYLQESYTTIQTRMEMLQEELERVKRCTDLTMDSRVCMAAVKSGNHSITMRKSDLFDEVTLELKVWDKNLRLRAIDDEFHRTFRTKEPYFETQALHGFPQTQLRDKVQVALAREHNVLVANLIAYEVVEDILECMLEGWVFGERESERKALGFVPSFKRDGPLTMHDLRMLEQQTQQRRMEEEEQQALQNGDAAHVQGILLDKWKPIEMHAFEVNEHNKAVKKGSKMDKTLTETENALKFGLFCMTLMYFRGLSLLKKQKFVWSTTPSKQKSQKSAERARMDLEAKNVALRQKKTELFDAKAQGAQARKQKFLDQKTAAYRKRLVLETQKAKREARAAQEIQRVYRGHLGKIAGKKWMLRRREIDAQRVLERAAATTLQRAYRGRLGRMEAEEKRVELAEFISQLRVEEAIDEEEEYWRTHRIERAARKVVAFVKKEA</sequence>
<dbReference type="HOGENOM" id="CLU_229640_0_0_1"/>
<name>K3WCB9_GLOUD</name>
<organism evidence="4 5">
    <name type="scientific">Globisporangium ultimum (strain ATCC 200006 / CBS 805.95 / DAOM BR144)</name>
    <name type="common">Pythium ultimum</name>
    <dbReference type="NCBI Taxonomy" id="431595"/>
    <lineage>
        <taxon>Eukaryota</taxon>
        <taxon>Sar</taxon>
        <taxon>Stramenopiles</taxon>
        <taxon>Oomycota</taxon>
        <taxon>Peronosporomycetes</taxon>
        <taxon>Pythiales</taxon>
        <taxon>Pythiaceae</taxon>
        <taxon>Globisporangium</taxon>
    </lineage>
</organism>
<dbReference type="InParanoid" id="K3WCB9"/>
<feature type="coiled-coil region" evidence="2">
    <location>
        <begin position="1168"/>
        <end position="1195"/>
    </location>
</feature>
<dbReference type="VEuPathDB" id="FungiDB:PYU1_G002607"/>
<feature type="coiled-coil region" evidence="2">
    <location>
        <begin position="1036"/>
        <end position="1087"/>
    </location>
</feature>
<dbReference type="EnsemblProtists" id="PYU1_T002610">
    <property type="protein sequence ID" value="PYU1_T002610"/>
    <property type="gene ID" value="PYU1_G002607"/>
</dbReference>
<dbReference type="InterPro" id="IPR051483">
    <property type="entry name" value="MAP7_domain-containing"/>
</dbReference>
<feature type="coiled-coil region" evidence="2">
    <location>
        <begin position="1667"/>
        <end position="1701"/>
    </location>
</feature>
<feature type="region of interest" description="Disordered" evidence="3">
    <location>
        <begin position="209"/>
        <end position="237"/>
    </location>
</feature>
<feature type="coiled-coil region" evidence="2">
    <location>
        <begin position="974"/>
        <end position="1008"/>
    </location>
</feature>
<protein>
    <submittedName>
        <fullName evidence="4">Uncharacterized protein</fullName>
    </submittedName>
</protein>
<feature type="compositionally biased region" description="Basic and acidic residues" evidence="3">
    <location>
        <begin position="123"/>
        <end position="136"/>
    </location>
</feature>
<dbReference type="OMA" id="NTRNEFM"/>
<evidence type="ECO:0000313" key="4">
    <source>
        <dbReference type="EnsemblProtists" id="PYU1_T002610"/>
    </source>
</evidence>
<dbReference type="PANTHER" id="PTHR15073">
    <property type="entry name" value="MICROTUBULE-ASSOCIATED PROTEIN"/>
    <property type="match status" value="1"/>
</dbReference>
<reference evidence="4" key="3">
    <citation type="submission" date="2014-11" db="UniProtKB">
        <authorList>
            <consortium name="EnsemblProtists"/>
        </authorList>
    </citation>
    <scope>IDENTIFICATION</scope>
    <source>
        <strain evidence="4">DAOM BR144</strain>
    </source>
</reference>
<accession>K3WCB9</accession>
<reference evidence="5" key="2">
    <citation type="submission" date="2010-04" db="EMBL/GenBank/DDBJ databases">
        <authorList>
            <person name="Buell R."/>
            <person name="Hamilton J."/>
            <person name="Hostetler J."/>
        </authorList>
    </citation>
    <scope>NUCLEOTIDE SEQUENCE [LARGE SCALE GENOMIC DNA]</scope>
    <source>
        <strain evidence="5">DAOM:BR144</strain>
    </source>
</reference>
<feature type="coiled-coil region" evidence="2">
    <location>
        <begin position="769"/>
        <end position="913"/>
    </location>
</feature>
<evidence type="ECO:0000256" key="1">
    <source>
        <dbReference type="ARBA" id="ARBA00023054"/>
    </source>
</evidence>
<dbReference type="Proteomes" id="UP000019132">
    <property type="component" value="Unassembled WGS sequence"/>
</dbReference>
<keyword evidence="1 2" id="KW-0175">Coiled coil</keyword>
<feature type="region of interest" description="Disordered" evidence="3">
    <location>
        <begin position="123"/>
        <end position="159"/>
    </location>
</feature>
<evidence type="ECO:0000313" key="5">
    <source>
        <dbReference type="Proteomes" id="UP000019132"/>
    </source>
</evidence>
<feature type="region of interest" description="Disordered" evidence="3">
    <location>
        <begin position="1228"/>
        <end position="1265"/>
    </location>
</feature>
<feature type="compositionally biased region" description="Basic residues" evidence="3">
    <location>
        <begin position="2164"/>
        <end position="2176"/>
    </location>
</feature>
<dbReference type="PANTHER" id="PTHR15073:SF1">
    <property type="entry name" value="RETICULOCYTE-BINDING PROTEIN HOMOLOG 2A"/>
    <property type="match status" value="1"/>
</dbReference>
<reference evidence="5" key="1">
    <citation type="journal article" date="2010" name="Genome Biol.">
        <title>Genome sequence of the necrotrophic plant pathogen Pythium ultimum reveals original pathogenicity mechanisms and effector repertoire.</title>
        <authorList>
            <person name="Levesque C.A."/>
            <person name="Brouwer H."/>
            <person name="Cano L."/>
            <person name="Hamilton J.P."/>
            <person name="Holt C."/>
            <person name="Huitema E."/>
            <person name="Raffaele S."/>
            <person name="Robideau G.P."/>
            <person name="Thines M."/>
            <person name="Win J."/>
            <person name="Zerillo M.M."/>
            <person name="Beakes G.W."/>
            <person name="Boore J.L."/>
            <person name="Busam D."/>
            <person name="Dumas B."/>
            <person name="Ferriera S."/>
            <person name="Fuerstenberg S.I."/>
            <person name="Gachon C.M."/>
            <person name="Gaulin E."/>
            <person name="Govers F."/>
            <person name="Grenville-Briggs L."/>
            <person name="Horner N."/>
            <person name="Hostetler J."/>
            <person name="Jiang R.H."/>
            <person name="Johnson J."/>
            <person name="Krajaejun T."/>
            <person name="Lin H."/>
            <person name="Meijer H.J."/>
            <person name="Moore B."/>
            <person name="Morris P."/>
            <person name="Phuntmart V."/>
            <person name="Puiu D."/>
            <person name="Shetty J."/>
            <person name="Stajich J.E."/>
            <person name="Tripathy S."/>
            <person name="Wawra S."/>
            <person name="van West P."/>
            <person name="Whitty B.R."/>
            <person name="Coutinho P.M."/>
            <person name="Henrissat B."/>
            <person name="Martin F."/>
            <person name="Thomas P.D."/>
            <person name="Tyler B.M."/>
            <person name="De Vries R.P."/>
            <person name="Kamoun S."/>
            <person name="Yandell M."/>
            <person name="Tisserat N."/>
            <person name="Buell C.R."/>
        </authorList>
    </citation>
    <scope>NUCLEOTIDE SEQUENCE</scope>
    <source>
        <strain evidence="5">DAOM:BR144</strain>
    </source>
</reference>
<dbReference type="PROSITE" id="PS50096">
    <property type="entry name" value="IQ"/>
    <property type="match status" value="2"/>
</dbReference>
<feature type="region of interest" description="Disordered" evidence="3">
    <location>
        <begin position="2111"/>
        <end position="2181"/>
    </location>
</feature>
<evidence type="ECO:0000256" key="3">
    <source>
        <dbReference type="SAM" id="MobiDB-lite"/>
    </source>
</evidence>